<name>A0A919M697_9ACTN</name>
<dbReference type="EMBL" id="BOMH01000028">
    <property type="protein sequence ID" value="GID66038.1"/>
    <property type="molecule type" value="Genomic_DNA"/>
</dbReference>
<comment type="caution">
    <text evidence="1">The sequence shown here is derived from an EMBL/GenBank/DDBJ whole genome shotgun (WGS) entry which is preliminary data.</text>
</comment>
<evidence type="ECO:0000313" key="2">
    <source>
        <dbReference type="Proteomes" id="UP000619479"/>
    </source>
</evidence>
<sequence>MGGDPGQHLADQVPDERHVRSHDVLATPIDGRRLTVHQGSPQYRPEWGRPALRKKICESECYVVPYRVQSGCHG</sequence>
<keyword evidence="2" id="KW-1185">Reference proteome</keyword>
<protein>
    <submittedName>
        <fullName evidence="1">Uncharacterized protein</fullName>
    </submittedName>
</protein>
<proteinExistence type="predicted"/>
<organism evidence="1 2">
    <name type="scientific">Actinoplanes cyaneus</name>
    <dbReference type="NCBI Taxonomy" id="52696"/>
    <lineage>
        <taxon>Bacteria</taxon>
        <taxon>Bacillati</taxon>
        <taxon>Actinomycetota</taxon>
        <taxon>Actinomycetes</taxon>
        <taxon>Micromonosporales</taxon>
        <taxon>Micromonosporaceae</taxon>
        <taxon>Actinoplanes</taxon>
    </lineage>
</organism>
<dbReference type="Proteomes" id="UP000619479">
    <property type="component" value="Unassembled WGS sequence"/>
</dbReference>
<accession>A0A919M697</accession>
<evidence type="ECO:0000313" key="1">
    <source>
        <dbReference type="EMBL" id="GID66038.1"/>
    </source>
</evidence>
<reference evidence="1" key="1">
    <citation type="submission" date="2021-01" db="EMBL/GenBank/DDBJ databases">
        <title>Whole genome shotgun sequence of Actinoplanes cyaneus NBRC 14990.</title>
        <authorList>
            <person name="Komaki H."/>
            <person name="Tamura T."/>
        </authorList>
    </citation>
    <scope>NUCLEOTIDE SEQUENCE</scope>
    <source>
        <strain evidence="1">NBRC 14990</strain>
    </source>
</reference>
<gene>
    <name evidence="1" type="ORF">Acy02nite_39190</name>
</gene>
<dbReference type="AlphaFoldDB" id="A0A919M697"/>